<dbReference type="Proteomes" id="UP000054107">
    <property type="component" value="Unassembled WGS sequence"/>
</dbReference>
<dbReference type="InterPro" id="IPR004839">
    <property type="entry name" value="Aminotransferase_I/II_large"/>
</dbReference>
<dbReference type="PANTHER" id="PTHR42858">
    <property type="entry name" value="AMINOTRANSFERASE"/>
    <property type="match status" value="1"/>
</dbReference>
<dbReference type="EMBL" id="LN723314">
    <property type="protein sequence ID" value="CEP10237.1"/>
    <property type="molecule type" value="Genomic_DNA"/>
</dbReference>
<organism evidence="2 3">
    <name type="scientific">Parasitella parasitica</name>
    <dbReference type="NCBI Taxonomy" id="35722"/>
    <lineage>
        <taxon>Eukaryota</taxon>
        <taxon>Fungi</taxon>
        <taxon>Fungi incertae sedis</taxon>
        <taxon>Mucoromycota</taxon>
        <taxon>Mucoromycotina</taxon>
        <taxon>Mucoromycetes</taxon>
        <taxon>Mucorales</taxon>
        <taxon>Mucorineae</taxon>
        <taxon>Mucoraceae</taxon>
        <taxon>Parasitella</taxon>
    </lineage>
</organism>
<feature type="domain" description="Aminotransferase class I/classII large" evidence="1">
    <location>
        <begin position="2"/>
        <end position="398"/>
    </location>
</feature>
<evidence type="ECO:0000259" key="1">
    <source>
        <dbReference type="Pfam" id="PF00155"/>
    </source>
</evidence>
<name>A0A0B7MYM4_9FUNG</name>
<protein>
    <recommendedName>
        <fullName evidence="1">Aminotransferase class I/classII large domain-containing protein</fullName>
    </recommendedName>
</protein>
<keyword evidence="3" id="KW-1185">Reference proteome</keyword>
<dbReference type="STRING" id="35722.A0A0B7MYM4"/>
<dbReference type="CDD" id="cd00609">
    <property type="entry name" value="AAT_like"/>
    <property type="match status" value="1"/>
</dbReference>
<dbReference type="AlphaFoldDB" id="A0A0B7MYM4"/>
<dbReference type="OrthoDB" id="691673at2759"/>
<reference evidence="2 3" key="1">
    <citation type="submission" date="2014-09" db="EMBL/GenBank/DDBJ databases">
        <authorList>
            <person name="Ellenberger Sabrina"/>
        </authorList>
    </citation>
    <scope>NUCLEOTIDE SEQUENCE [LARGE SCALE GENOMIC DNA]</scope>
    <source>
        <strain evidence="2 3">CBS 412.66</strain>
    </source>
</reference>
<dbReference type="InterPro" id="IPR015421">
    <property type="entry name" value="PyrdxlP-dep_Trfase_major"/>
</dbReference>
<dbReference type="GO" id="GO:0047536">
    <property type="term" value="F:2-aminoadipate transaminase activity"/>
    <property type="evidence" value="ECO:0007669"/>
    <property type="project" value="TreeGrafter"/>
</dbReference>
<dbReference type="Pfam" id="PF00155">
    <property type="entry name" value="Aminotran_1_2"/>
    <property type="match status" value="1"/>
</dbReference>
<evidence type="ECO:0000313" key="3">
    <source>
        <dbReference type="Proteomes" id="UP000054107"/>
    </source>
</evidence>
<dbReference type="PANTHER" id="PTHR42858:SF1">
    <property type="entry name" value="LD15494P"/>
    <property type="match status" value="1"/>
</dbReference>
<dbReference type="Gene3D" id="3.40.640.10">
    <property type="entry name" value="Type I PLP-dependent aspartate aminotransferase-like (Major domain)"/>
    <property type="match status" value="1"/>
</dbReference>
<dbReference type="Gene3D" id="3.90.1150.10">
    <property type="entry name" value="Aspartate Aminotransferase, domain 1"/>
    <property type="match status" value="1"/>
</dbReference>
<dbReference type="InterPro" id="IPR015422">
    <property type="entry name" value="PyrdxlP-dep_Trfase_small"/>
</dbReference>
<accession>A0A0B7MYM4</accession>
<dbReference type="InterPro" id="IPR015424">
    <property type="entry name" value="PyrdxlP-dep_Trfase"/>
</dbReference>
<gene>
    <name evidence="2" type="primary">PARPA_03874.1 scaffold 9853</name>
</gene>
<dbReference type="GO" id="GO:0030170">
    <property type="term" value="F:pyridoxal phosphate binding"/>
    <property type="evidence" value="ECO:0007669"/>
    <property type="project" value="InterPro"/>
</dbReference>
<evidence type="ECO:0000313" key="2">
    <source>
        <dbReference type="EMBL" id="CEP10237.1"/>
    </source>
</evidence>
<sequence length="427" mass="47517">MIINFMNGQPSTDILPIKLFAQAAQKAFSAPNAANNVLQYGDELGHPAFLRNLAQFLSTEYGSYVSSKHLCATSGASLSVQHLLSLLTRPQTVTRHVYFQDPTYFLVFDIFLNVGYSRDQFVGIAEENDSGINITILEDYLIKHHVRDNISATSQDESDTMVFNSVLYCVPTHANPSGSILSDKKRKKLVQLGRKYNMLIICDDVYDILTFEGKIPKRLVAYDLESPDNNAKHVVVSNGSFSKILAPGSRTGWIEAGETIIQQVGACGSFISGGSPSNLSSQIINEMLVDNTLHQHIDYLRITHADRLYQGLYEPIQRELVPLGCSIDIRPKGGYFLWLRVPIPGNQLMSITRRHNIDVAVGLGTLFTVTKNNGDDYFVRLSFAHYDTKTLQLGVARLKQALLIGQSFKRKAFDSRPSIVSKTCMSD</sequence>
<dbReference type="SUPFAM" id="SSF53383">
    <property type="entry name" value="PLP-dependent transferases"/>
    <property type="match status" value="1"/>
</dbReference>
<proteinExistence type="predicted"/>